<dbReference type="Proteomes" id="UP001055439">
    <property type="component" value="Chromosome 7"/>
</dbReference>
<evidence type="ECO:0000259" key="1">
    <source>
        <dbReference type="Pfam" id="PF03478"/>
    </source>
</evidence>
<dbReference type="EMBL" id="CP097509">
    <property type="protein sequence ID" value="URE17487.1"/>
    <property type="molecule type" value="Genomic_DNA"/>
</dbReference>
<protein>
    <recommendedName>
        <fullName evidence="1">KIB1-4 beta-propeller domain-containing protein</fullName>
    </recommendedName>
</protein>
<dbReference type="InterPro" id="IPR005174">
    <property type="entry name" value="KIB1-4_b-propeller"/>
</dbReference>
<keyword evidence="3" id="KW-1185">Reference proteome</keyword>
<dbReference type="AlphaFoldDB" id="A0A9E7GSR4"/>
<dbReference type="Gene3D" id="1.20.1280.50">
    <property type="match status" value="1"/>
</dbReference>
<dbReference type="PANTHER" id="PTHR44586">
    <property type="entry name" value="F-BOX DOMAIN CONTAINING PROTEIN, EXPRESSED"/>
    <property type="match status" value="1"/>
</dbReference>
<reference evidence="2" key="1">
    <citation type="submission" date="2022-05" db="EMBL/GenBank/DDBJ databases">
        <title>The Musa troglodytarum L. genome provides insights into the mechanism of non-climacteric behaviour and enrichment of carotenoids.</title>
        <authorList>
            <person name="Wang J."/>
        </authorList>
    </citation>
    <scope>NUCLEOTIDE SEQUENCE</scope>
    <source>
        <tissue evidence="2">Leaf</tissue>
    </source>
</reference>
<accession>A0A9E7GSR4</accession>
<organism evidence="2 3">
    <name type="scientific">Musa troglodytarum</name>
    <name type="common">fe'i banana</name>
    <dbReference type="NCBI Taxonomy" id="320322"/>
    <lineage>
        <taxon>Eukaryota</taxon>
        <taxon>Viridiplantae</taxon>
        <taxon>Streptophyta</taxon>
        <taxon>Embryophyta</taxon>
        <taxon>Tracheophyta</taxon>
        <taxon>Spermatophyta</taxon>
        <taxon>Magnoliopsida</taxon>
        <taxon>Liliopsida</taxon>
        <taxon>Zingiberales</taxon>
        <taxon>Musaceae</taxon>
        <taxon>Musa</taxon>
    </lineage>
</organism>
<gene>
    <name evidence="2" type="ORF">MUK42_10406</name>
</gene>
<name>A0A9E7GSR4_9LILI</name>
<dbReference type="OrthoDB" id="723086at2759"/>
<dbReference type="PANTHER" id="PTHR44586:SF25">
    <property type="entry name" value="(WILD MALAYSIAN BANANA) HYPOTHETICAL PROTEIN"/>
    <property type="match status" value="1"/>
</dbReference>
<evidence type="ECO:0000313" key="2">
    <source>
        <dbReference type="EMBL" id="URE17487.1"/>
    </source>
</evidence>
<dbReference type="Pfam" id="PF03478">
    <property type="entry name" value="Beta-prop_KIB1-4"/>
    <property type="match status" value="1"/>
</dbReference>
<feature type="domain" description="KIB1-4 beta-propeller" evidence="1">
    <location>
        <begin position="65"/>
        <end position="341"/>
    </location>
</feature>
<sequence length="370" mass="43244">MVNWSELTKDILGMIHGELSVSDYIRSRAVCKQWNLASKFEYRRRLKPQAPWLMLSGDNNSTVKFFSIIERKTYKIRCPQPTIRKRIYVGSCHGWLATLDERCNMHLLNPLTGAQILLPSVLSLPFIRHDYNLEGQIINFNAERDRTHYSLWLKFIRKVVLSKAPDADNDFTILMIYSQWCKLAFTCAGDKAWTSISSPYHYSDIIYRNAKFYTISGCQILEVWEPHELAFQHSIVNSDSPPDVLLGGVYYLAESVDGTLMLVHKNQNKCGPRNNPKNIMCMVFSLDEQARKWKRVEKLREQALFLGTNSPELKQNCIYYTDDILDIYGVNKYMRRHIGIFYLEDEMTRPMEHLGYRYWSPPLWLTPSLS</sequence>
<evidence type="ECO:0000313" key="3">
    <source>
        <dbReference type="Proteomes" id="UP001055439"/>
    </source>
</evidence>
<proteinExistence type="predicted"/>